<reference evidence="1 2" key="1">
    <citation type="submission" date="2014-04" db="EMBL/GenBank/DDBJ databases">
        <title>Genome evolution of avian class.</title>
        <authorList>
            <person name="Zhang G."/>
            <person name="Li C."/>
        </authorList>
    </citation>
    <scope>NUCLEOTIDE SEQUENCE [LARGE SCALE GENOMIC DNA]</scope>
    <source>
        <strain evidence="1">BGI_AS27</strain>
    </source>
</reference>
<feature type="non-terminal residue" evidence="1">
    <location>
        <position position="67"/>
    </location>
</feature>
<dbReference type="Proteomes" id="UP000053286">
    <property type="component" value="Unassembled WGS sequence"/>
</dbReference>
<organism evidence="1 2">
    <name type="scientific">Aptenodytes forsteri</name>
    <name type="common">Emperor penguin</name>
    <dbReference type="NCBI Taxonomy" id="9233"/>
    <lineage>
        <taxon>Eukaryota</taxon>
        <taxon>Metazoa</taxon>
        <taxon>Chordata</taxon>
        <taxon>Craniata</taxon>
        <taxon>Vertebrata</taxon>
        <taxon>Euteleostomi</taxon>
        <taxon>Archelosauria</taxon>
        <taxon>Archosauria</taxon>
        <taxon>Dinosauria</taxon>
        <taxon>Saurischia</taxon>
        <taxon>Theropoda</taxon>
        <taxon>Coelurosauria</taxon>
        <taxon>Aves</taxon>
        <taxon>Neognathae</taxon>
        <taxon>Neoaves</taxon>
        <taxon>Aequornithes</taxon>
        <taxon>Sphenisciformes</taxon>
        <taxon>Spheniscidae</taxon>
        <taxon>Aptenodytes</taxon>
    </lineage>
</organism>
<feature type="non-terminal residue" evidence="1">
    <location>
        <position position="1"/>
    </location>
</feature>
<accession>A0A087R7W7</accession>
<evidence type="ECO:0000313" key="1">
    <source>
        <dbReference type="EMBL" id="KFM09571.1"/>
    </source>
</evidence>
<dbReference type="AlphaFoldDB" id="A0A087R7W7"/>
<name>A0A087R7W7_APTFO</name>
<proteinExistence type="predicted"/>
<evidence type="ECO:0000313" key="2">
    <source>
        <dbReference type="Proteomes" id="UP000053286"/>
    </source>
</evidence>
<dbReference type="EMBL" id="KL226192">
    <property type="protein sequence ID" value="KFM09571.1"/>
    <property type="molecule type" value="Genomic_DNA"/>
</dbReference>
<keyword evidence="2" id="KW-1185">Reference proteome</keyword>
<gene>
    <name evidence="1" type="ORF">AS27_10155</name>
</gene>
<sequence length="67" mass="7138">LHGIVTVVRARGSERIGDVIQDQRHVLQATVNKGLHQGHVASEILPPIVLPHGVAGSTPQCLSLFVD</sequence>
<protein>
    <submittedName>
        <fullName evidence="1">Uncharacterized protein</fullName>
    </submittedName>
</protein>